<evidence type="ECO:0000313" key="2">
    <source>
        <dbReference type="Proteomes" id="UP000234275"/>
    </source>
</evidence>
<comment type="caution">
    <text evidence="1">The sequence shown here is derived from an EMBL/GenBank/DDBJ whole genome shotgun (WGS) entry which is preliminary data.</text>
</comment>
<protein>
    <recommendedName>
        <fullName evidence="3">BTB domain-containing protein</fullName>
    </recommendedName>
</protein>
<reference evidence="1 2" key="1">
    <citation type="submission" date="2016-12" db="EMBL/GenBank/DDBJ databases">
        <title>The genomes of Aspergillus section Nigri reveals drivers in fungal speciation.</title>
        <authorList>
            <consortium name="DOE Joint Genome Institute"/>
            <person name="Vesth T.C."/>
            <person name="Nybo J."/>
            <person name="Theobald S."/>
            <person name="Brandl J."/>
            <person name="Frisvad J.C."/>
            <person name="Nielsen K.F."/>
            <person name="Lyhne E.K."/>
            <person name="Kogle M.E."/>
            <person name="Kuo A."/>
            <person name="Riley R."/>
            <person name="Clum A."/>
            <person name="Nolan M."/>
            <person name="Lipzen A."/>
            <person name="Salamov A."/>
            <person name="Henrissat B."/>
            <person name="Wiebenga A."/>
            <person name="De Vries R.P."/>
            <person name="Grigoriev I.V."/>
            <person name="Mortensen U.H."/>
            <person name="Andersen M.R."/>
            <person name="Baker S.E."/>
        </authorList>
    </citation>
    <scope>NUCLEOTIDE SEQUENCE [LARGE SCALE GENOMIC DNA]</scope>
    <source>
        <strain evidence="1 2">IBT 23096</strain>
    </source>
</reference>
<name>A0A2I2GFE8_9EURO</name>
<dbReference type="RefSeq" id="XP_024706902.1">
    <property type="nucleotide sequence ID" value="XM_024843923.1"/>
</dbReference>
<gene>
    <name evidence="1" type="ORF">P170DRAFT_352433</name>
</gene>
<organism evidence="1 2">
    <name type="scientific">Aspergillus steynii IBT 23096</name>
    <dbReference type="NCBI Taxonomy" id="1392250"/>
    <lineage>
        <taxon>Eukaryota</taxon>
        <taxon>Fungi</taxon>
        <taxon>Dikarya</taxon>
        <taxon>Ascomycota</taxon>
        <taxon>Pezizomycotina</taxon>
        <taxon>Eurotiomycetes</taxon>
        <taxon>Eurotiomycetidae</taxon>
        <taxon>Eurotiales</taxon>
        <taxon>Aspergillaceae</taxon>
        <taxon>Aspergillus</taxon>
        <taxon>Aspergillus subgen. Circumdati</taxon>
    </lineage>
</organism>
<proteinExistence type="predicted"/>
<dbReference type="GeneID" id="36551623"/>
<feature type="non-terminal residue" evidence="1">
    <location>
        <position position="1"/>
    </location>
</feature>
<keyword evidence="2" id="KW-1185">Reference proteome</keyword>
<dbReference type="STRING" id="1392250.A0A2I2GFE8"/>
<sequence>LIRSPEFYFFIGHDRRKLTIHAGLAHNLSAPLDALMNNGCMKEAVSQTATITDVEEETFVTSFII</sequence>
<dbReference type="OrthoDB" id="9997739at2759"/>
<dbReference type="VEuPathDB" id="FungiDB:P170DRAFT_352433"/>
<accession>A0A2I2GFE8</accession>
<evidence type="ECO:0000313" key="1">
    <source>
        <dbReference type="EMBL" id="PLB51600.1"/>
    </source>
</evidence>
<dbReference type="Proteomes" id="UP000234275">
    <property type="component" value="Unassembled WGS sequence"/>
</dbReference>
<dbReference type="EMBL" id="MSFO01000002">
    <property type="protein sequence ID" value="PLB51600.1"/>
    <property type="molecule type" value="Genomic_DNA"/>
</dbReference>
<dbReference type="AlphaFoldDB" id="A0A2I2GFE8"/>
<evidence type="ECO:0008006" key="3">
    <source>
        <dbReference type="Google" id="ProtNLM"/>
    </source>
</evidence>